<feature type="binding site" evidence="8">
    <location>
        <position position="138"/>
    </location>
    <ligand>
        <name>N-formimidoyl-L-glutamate</name>
        <dbReference type="ChEBI" id="CHEBI:58928"/>
    </ligand>
</feature>
<dbReference type="STRING" id="591205.SAMN05421538_107106"/>
<keyword evidence="5 8" id="KW-0369">Histidine metabolism</keyword>
<evidence type="ECO:0000256" key="8">
    <source>
        <dbReference type="HAMAP-Rule" id="MF_00372"/>
    </source>
</evidence>
<dbReference type="SUPFAM" id="SSF51556">
    <property type="entry name" value="Metallo-dependent hydrolases"/>
    <property type="match status" value="1"/>
</dbReference>
<feature type="binding site" evidence="8">
    <location>
        <position position="171"/>
    </location>
    <ligand>
        <name>4-imidazolone-5-propanoate</name>
        <dbReference type="ChEBI" id="CHEBI:77893"/>
    </ligand>
</feature>
<evidence type="ECO:0000256" key="5">
    <source>
        <dbReference type="ARBA" id="ARBA00022808"/>
    </source>
</evidence>
<dbReference type="NCBIfam" id="TIGR01224">
    <property type="entry name" value="hutI"/>
    <property type="match status" value="1"/>
</dbReference>
<dbReference type="InterPro" id="IPR006680">
    <property type="entry name" value="Amidohydro-rel"/>
</dbReference>
<keyword evidence="2 8" id="KW-0963">Cytoplasm</keyword>
<dbReference type="Gene3D" id="3.20.20.140">
    <property type="entry name" value="Metal-dependent hydrolases"/>
    <property type="match status" value="1"/>
</dbReference>
<dbReference type="InterPro" id="IPR005920">
    <property type="entry name" value="HutI"/>
</dbReference>
<dbReference type="EMBL" id="FNAH01000007">
    <property type="protein sequence ID" value="SDE50937.1"/>
    <property type="molecule type" value="Genomic_DNA"/>
</dbReference>
<accession>A0A1G7DHG6</accession>
<keyword evidence="11" id="KW-1185">Reference proteome</keyword>
<keyword evidence="3 8" id="KW-0479">Metal-binding</keyword>
<feature type="binding site" evidence="8">
    <location>
        <position position="236"/>
    </location>
    <ligand>
        <name>Zn(2+)</name>
        <dbReference type="ChEBI" id="CHEBI:29105"/>
    </ligand>
</feature>
<dbReference type="SUPFAM" id="SSF51338">
    <property type="entry name" value="Composite domain of metallo-dependent hydrolases"/>
    <property type="match status" value="1"/>
</dbReference>
<dbReference type="GO" id="GO:0050480">
    <property type="term" value="F:imidazolonepropionase activity"/>
    <property type="evidence" value="ECO:0007669"/>
    <property type="project" value="UniProtKB-UniRule"/>
</dbReference>
<evidence type="ECO:0000313" key="11">
    <source>
        <dbReference type="Proteomes" id="UP000199344"/>
    </source>
</evidence>
<comment type="subcellular location">
    <subcellularLocation>
        <location evidence="8">Cytoplasm</location>
    </subcellularLocation>
</comment>
<evidence type="ECO:0000313" key="10">
    <source>
        <dbReference type="EMBL" id="SDE50937.1"/>
    </source>
</evidence>
<dbReference type="EC" id="3.5.2.7" evidence="1 8"/>
<feature type="binding site" evidence="8">
    <location>
        <position position="311"/>
    </location>
    <ligand>
        <name>Fe(3+)</name>
        <dbReference type="ChEBI" id="CHEBI:29034"/>
    </ligand>
</feature>
<dbReference type="Proteomes" id="UP000199344">
    <property type="component" value="Unassembled WGS sequence"/>
</dbReference>
<dbReference type="GO" id="GO:0019556">
    <property type="term" value="P:L-histidine catabolic process to glutamate and formamide"/>
    <property type="evidence" value="ECO:0007669"/>
    <property type="project" value="UniProtKB-UniRule"/>
</dbReference>
<dbReference type="InterPro" id="IPR032466">
    <property type="entry name" value="Metal_Hydrolase"/>
</dbReference>
<feature type="binding site" evidence="8">
    <location>
        <position position="138"/>
    </location>
    <ligand>
        <name>4-imidazolone-5-propanoate</name>
        <dbReference type="ChEBI" id="CHEBI:77893"/>
    </ligand>
</feature>
<dbReference type="OrthoDB" id="9776455at2"/>
<feature type="binding site" evidence="8">
    <location>
        <position position="316"/>
    </location>
    <ligand>
        <name>4-imidazolone-5-propanoate</name>
        <dbReference type="ChEBI" id="CHEBI:77893"/>
    </ligand>
</feature>
<comment type="pathway">
    <text evidence="8">Amino-acid degradation; L-histidine degradation into L-glutamate; N-formimidoyl-L-glutamate from L-histidine: step 3/3.</text>
</comment>
<dbReference type="AlphaFoldDB" id="A0A1G7DHG6"/>
<name>A0A1G7DHG6_9RHOB</name>
<feature type="binding site" evidence="8">
    <location>
        <position position="68"/>
    </location>
    <ligand>
        <name>Zn(2+)</name>
        <dbReference type="ChEBI" id="CHEBI:29105"/>
    </ligand>
</feature>
<dbReference type="PANTHER" id="PTHR42752">
    <property type="entry name" value="IMIDAZOLONEPROPIONASE"/>
    <property type="match status" value="1"/>
</dbReference>
<dbReference type="GO" id="GO:0019557">
    <property type="term" value="P:L-histidine catabolic process to glutamate and formate"/>
    <property type="evidence" value="ECO:0007669"/>
    <property type="project" value="UniProtKB-UniPathway"/>
</dbReference>
<evidence type="ECO:0000259" key="9">
    <source>
        <dbReference type="Pfam" id="PF01979"/>
    </source>
</evidence>
<keyword evidence="6 8" id="KW-0862">Zinc</keyword>
<dbReference type="FunFam" id="3.20.20.140:FF:000007">
    <property type="entry name" value="Imidazolonepropionase"/>
    <property type="match status" value="1"/>
</dbReference>
<proteinExistence type="inferred from homology"/>
<evidence type="ECO:0000256" key="3">
    <source>
        <dbReference type="ARBA" id="ARBA00022723"/>
    </source>
</evidence>
<keyword evidence="4 8" id="KW-0378">Hydrolase</keyword>
<evidence type="ECO:0000256" key="4">
    <source>
        <dbReference type="ARBA" id="ARBA00022801"/>
    </source>
</evidence>
<dbReference type="Gene3D" id="2.30.40.10">
    <property type="entry name" value="Urease, subunit C, domain 1"/>
    <property type="match status" value="1"/>
</dbReference>
<dbReference type="UniPathway" id="UPA00379">
    <property type="reaction ID" value="UER00551"/>
</dbReference>
<feature type="binding site" evidence="8">
    <location>
        <position position="239"/>
    </location>
    <ligand>
        <name>4-imidazolone-5-propanoate</name>
        <dbReference type="ChEBI" id="CHEBI:77893"/>
    </ligand>
</feature>
<comment type="similarity">
    <text evidence="8">Belongs to the metallo-dependent hydrolases superfamily. HutI family.</text>
</comment>
<sequence>MIRYVLRNARLLSCADGADGYMLQTADLAVEGDRIAAIGDLPASFRDAERRDMEGRIVTPALIDCHTHLVHGGDRAREFEMRLEGASYEEIAREGGGILSSVIATRAADEDALVASALPRLDALLAEGVGTVEVKSGYGLTIEGEIKMLRAARRLEKLRKVRIVTSWLAAHAVPPEYKDRPDAYIDEIAIPGLRAAHDEGLVDAVDGFCEGIAFLVPQIARLFDAAAELGLPVKLHAEQLSHQGGSKRVAAQGGLSADHVEYATEEDAQAMAQAGTVATLLPGAFYTLRETQLPPIEAFRAAGTRMALATDCNPGTAPMTSILLAMNMGATLFRLTPEECLRGVTCHAAAALGLEDCGVLAPGCRADLAVWNIAHPAELSYRIGFNPLHERYHGGVRC</sequence>
<feature type="binding site" evidence="8">
    <location>
        <position position="66"/>
    </location>
    <ligand>
        <name>Zn(2+)</name>
        <dbReference type="ChEBI" id="CHEBI:29105"/>
    </ligand>
</feature>
<evidence type="ECO:0000256" key="7">
    <source>
        <dbReference type="ARBA" id="ARBA00023004"/>
    </source>
</evidence>
<evidence type="ECO:0000256" key="1">
    <source>
        <dbReference type="ARBA" id="ARBA00012864"/>
    </source>
</evidence>
<dbReference type="PANTHER" id="PTHR42752:SF1">
    <property type="entry name" value="IMIDAZOLONEPROPIONASE-RELATED"/>
    <property type="match status" value="1"/>
</dbReference>
<feature type="binding site" evidence="8">
    <location>
        <position position="311"/>
    </location>
    <ligand>
        <name>Zn(2+)</name>
        <dbReference type="ChEBI" id="CHEBI:29105"/>
    </ligand>
</feature>
<feature type="binding site" evidence="8">
    <location>
        <position position="236"/>
    </location>
    <ligand>
        <name>Fe(3+)</name>
        <dbReference type="ChEBI" id="CHEBI:29034"/>
    </ligand>
</feature>
<dbReference type="RefSeq" id="WP_090524139.1">
    <property type="nucleotide sequence ID" value="NZ_FNAH01000007.1"/>
</dbReference>
<dbReference type="GO" id="GO:0008270">
    <property type="term" value="F:zinc ion binding"/>
    <property type="evidence" value="ECO:0007669"/>
    <property type="project" value="UniProtKB-UniRule"/>
</dbReference>
<dbReference type="Pfam" id="PF01979">
    <property type="entry name" value="Amidohydro_1"/>
    <property type="match status" value="1"/>
</dbReference>
<comment type="function">
    <text evidence="8">Catalyzes the hydrolytic cleavage of the carbon-nitrogen bond in imidazolone-5-propanoate to yield N-formimidoyl-L-glutamate. It is the third step in the universal histidine degradation pathway.</text>
</comment>
<dbReference type="InterPro" id="IPR011059">
    <property type="entry name" value="Metal-dep_hydrolase_composite"/>
</dbReference>
<dbReference type="GO" id="GO:0005737">
    <property type="term" value="C:cytoplasm"/>
    <property type="evidence" value="ECO:0007669"/>
    <property type="project" value="UniProtKB-SubCell"/>
</dbReference>
<comment type="catalytic activity">
    <reaction evidence="8">
        <text>4-imidazolone-5-propanoate + H2O = N-formimidoyl-L-glutamate</text>
        <dbReference type="Rhea" id="RHEA:23660"/>
        <dbReference type="ChEBI" id="CHEBI:15377"/>
        <dbReference type="ChEBI" id="CHEBI:58928"/>
        <dbReference type="ChEBI" id="CHEBI:77893"/>
        <dbReference type="EC" id="3.5.2.7"/>
    </reaction>
</comment>
<organism evidence="10 11">
    <name type="scientific">Paracoccus isoporae</name>
    <dbReference type="NCBI Taxonomy" id="591205"/>
    <lineage>
        <taxon>Bacteria</taxon>
        <taxon>Pseudomonadati</taxon>
        <taxon>Pseudomonadota</taxon>
        <taxon>Alphaproteobacteria</taxon>
        <taxon>Rhodobacterales</taxon>
        <taxon>Paracoccaceae</taxon>
        <taxon>Paracoccus</taxon>
    </lineage>
</organism>
<gene>
    <name evidence="8" type="primary">hutI</name>
    <name evidence="10" type="ORF">SAMN05421538_107106</name>
</gene>
<feature type="binding site" evidence="8">
    <location>
        <position position="68"/>
    </location>
    <ligand>
        <name>Fe(3+)</name>
        <dbReference type="ChEBI" id="CHEBI:29034"/>
    </ligand>
</feature>
<evidence type="ECO:0000256" key="6">
    <source>
        <dbReference type="ARBA" id="ARBA00022833"/>
    </source>
</evidence>
<feature type="binding site" evidence="8">
    <location>
        <position position="313"/>
    </location>
    <ligand>
        <name>N-formimidoyl-L-glutamate</name>
        <dbReference type="ChEBI" id="CHEBI:58928"/>
    </ligand>
</feature>
<dbReference type="GO" id="GO:0005506">
    <property type="term" value="F:iron ion binding"/>
    <property type="evidence" value="ECO:0007669"/>
    <property type="project" value="UniProtKB-UniRule"/>
</dbReference>
<protein>
    <recommendedName>
        <fullName evidence="1 8">Imidazolonepropionase</fullName>
        <ecNumber evidence="1 8">3.5.2.7</ecNumber>
    </recommendedName>
    <alternativeName>
        <fullName evidence="8">Imidazolone-5-propionate hydrolase</fullName>
    </alternativeName>
</protein>
<reference evidence="10 11" key="1">
    <citation type="submission" date="2016-10" db="EMBL/GenBank/DDBJ databases">
        <authorList>
            <person name="de Groot N.N."/>
        </authorList>
    </citation>
    <scope>NUCLEOTIDE SEQUENCE [LARGE SCALE GENOMIC DNA]</scope>
    <source>
        <strain evidence="10 11">DSM 22220</strain>
    </source>
</reference>
<evidence type="ECO:0000256" key="2">
    <source>
        <dbReference type="ARBA" id="ARBA00022490"/>
    </source>
</evidence>
<feature type="binding site" evidence="8">
    <location>
        <position position="315"/>
    </location>
    <ligand>
        <name>N-formimidoyl-L-glutamate</name>
        <dbReference type="ChEBI" id="CHEBI:58928"/>
    </ligand>
</feature>
<feature type="binding site" evidence="8">
    <location>
        <position position="75"/>
    </location>
    <ligand>
        <name>4-imidazolone-5-propanoate</name>
        <dbReference type="ChEBI" id="CHEBI:77893"/>
    </ligand>
</feature>
<keyword evidence="7 8" id="KW-0408">Iron</keyword>
<feature type="domain" description="Amidohydrolase-related" evidence="9">
    <location>
        <begin position="57"/>
        <end position="373"/>
    </location>
</feature>
<feature type="binding site" evidence="8">
    <location>
        <position position="66"/>
    </location>
    <ligand>
        <name>Fe(3+)</name>
        <dbReference type="ChEBI" id="CHEBI:29034"/>
    </ligand>
</feature>
<comment type="cofactor">
    <cofactor evidence="8">
        <name>Zn(2+)</name>
        <dbReference type="ChEBI" id="CHEBI:29105"/>
    </cofactor>
    <cofactor evidence="8">
        <name>Fe(3+)</name>
        <dbReference type="ChEBI" id="CHEBI:29034"/>
    </cofactor>
    <text evidence="8">Binds 1 zinc or iron ion per subunit.</text>
</comment>
<dbReference type="HAMAP" id="MF_00372">
    <property type="entry name" value="HutI"/>
    <property type="match status" value="1"/>
</dbReference>